<dbReference type="Proteomes" id="UP000431533">
    <property type="component" value="Unassembled WGS sequence"/>
</dbReference>
<comment type="subcellular location">
    <subcellularLocation>
        <location evidence="1">Chromosome</location>
        <location evidence="1">Centromere</location>
    </subcellularLocation>
</comment>
<dbReference type="Pfam" id="PF07557">
    <property type="entry name" value="Shugoshin_C"/>
    <property type="match status" value="1"/>
</dbReference>
<dbReference type="OrthoDB" id="5394106at2759"/>
<dbReference type="EMBL" id="QGMH01000291">
    <property type="protein sequence ID" value="TVY22303.1"/>
    <property type="molecule type" value="Genomic_DNA"/>
</dbReference>
<keyword evidence="14" id="KW-1185">Reference proteome</keyword>
<name>A0A8H8QT37_9HELO</name>
<keyword evidence="7" id="KW-0131">Cell cycle</keyword>
<evidence type="ECO:0000256" key="2">
    <source>
        <dbReference type="ARBA" id="ARBA00010845"/>
    </source>
</evidence>
<keyword evidence="6 9" id="KW-0175">Coiled coil</keyword>
<evidence type="ECO:0000256" key="8">
    <source>
        <dbReference type="ARBA" id="ARBA00023328"/>
    </source>
</evidence>
<reference evidence="13 14" key="1">
    <citation type="submission" date="2018-05" db="EMBL/GenBank/DDBJ databases">
        <title>Genome sequencing and assembly of the regulated plant pathogen Lachnellula willkommii and related sister species for the development of diagnostic species identification markers.</title>
        <authorList>
            <person name="Giroux E."/>
            <person name="Bilodeau G."/>
        </authorList>
    </citation>
    <scope>NUCLEOTIDE SEQUENCE [LARGE SCALE GENOMIC DNA]</scope>
    <source>
        <strain evidence="13 14">CBS 185.66</strain>
    </source>
</reference>
<dbReference type="GO" id="GO:0005634">
    <property type="term" value="C:nucleus"/>
    <property type="evidence" value="ECO:0007669"/>
    <property type="project" value="InterPro"/>
</dbReference>
<keyword evidence="5" id="KW-0159">Chromosome partition</keyword>
<proteinExistence type="inferred from homology"/>
<dbReference type="RefSeq" id="XP_031001091.1">
    <property type="nucleotide sequence ID" value="XM_031153982.1"/>
</dbReference>
<comment type="caution">
    <text evidence="13">The sequence shown here is derived from an EMBL/GenBank/DDBJ whole genome shotgun (WGS) entry which is preliminary data.</text>
</comment>
<evidence type="ECO:0000256" key="6">
    <source>
        <dbReference type="ARBA" id="ARBA00023054"/>
    </source>
</evidence>
<dbReference type="GO" id="GO:0045132">
    <property type="term" value="P:meiotic chromosome segregation"/>
    <property type="evidence" value="ECO:0007669"/>
    <property type="project" value="InterPro"/>
</dbReference>
<dbReference type="Pfam" id="PF07558">
    <property type="entry name" value="Shugoshin_N"/>
    <property type="match status" value="1"/>
</dbReference>
<keyword evidence="4" id="KW-0132">Cell division</keyword>
<feature type="compositionally biased region" description="Basic and acidic residues" evidence="10">
    <location>
        <begin position="485"/>
        <end position="498"/>
    </location>
</feature>
<feature type="compositionally biased region" description="Polar residues" evidence="10">
    <location>
        <begin position="113"/>
        <end position="125"/>
    </location>
</feature>
<comment type="similarity">
    <text evidence="2">Belongs to the shugoshin family.</text>
</comment>
<evidence type="ECO:0000313" key="14">
    <source>
        <dbReference type="Proteomes" id="UP000431533"/>
    </source>
</evidence>
<feature type="domain" description="Shugoshin N-terminal coiled-coil" evidence="12">
    <location>
        <begin position="17"/>
        <end position="61"/>
    </location>
</feature>
<evidence type="ECO:0000256" key="9">
    <source>
        <dbReference type="SAM" id="Coils"/>
    </source>
</evidence>
<feature type="compositionally biased region" description="Basic and acidic residues" evidence="10">
    <location>
        <begin position="391"/>
        <end position="422"/>
    </location>
</feature>
<feature type="region of interest" description="Disordered" evidence="10">
    <location>
        <begin position="104"/>
        <end position="129"/>
    </location>
</feature>
<accession>A0A8H8QT37</accession>
<feature type="compositionally biased region" description="Basic and acidic residues" evidence="10">
    <location>
        <begin position="307"/>
        <end position="321"/>
    </location>
</feature>
<feature type="compositionally biased region" description="Basic and acidic residues" evidence="10">
    <location>
        <begin position="216"/>
        <end position="231"/>
    </location>
</feature>
<gene>
    <name evidence="13" type="primary">sgo-1</name>
    <name evidence="13" type="ORF">LHYA1_G009078</name>
</gene>
<feature type="compositionally biased region" description="Low complexity" evidence="10">
    <location>
        <begin position="297"/>
        <end position="306"/>
    </location>
</feature>
<protein>
    <submittedName>
        <fullName evidence="13">Shugoshin</fullName>
    </submittedName>
</protein>
<dbReference type="AlphaFoldDB" id="A0A8H8QT37"/>
<feature type="compositionally biased region" description="Low complexity" evidence="10">
    <location>
        <begin position="351"/>
        <end position="363"/>
    </location>
</feature>
<dbReference type="GO" id="GO:0000779">
    <property type="term" value="C:condensed chromosome, centromeric region"/>
    <property type="evidence" value="ECO:0007669"/>
    <property type="project" value="UniProtKB-ARBA"/>
</dbReference>
<keyword evidence="8" id="KW-0137">Centromere</keyword>
<feature type="domain" description="Shugoshin C-terminal" evidence="11">
    <location>
        <begin position="470"/>
        <end position="492"/>
    </location>
</feature>
<evidence type="ECO:0000256" key="4">
    <source>
        <dbReference type="ARBA" id="ARBA00022618"/>
    </source>
</evidence>
<feature type="region of interest" description="Disordered" evidence="10">
    <location>
        <begin position="629"/>
        <end position="732"/>
    </location>
</feature>
<feature type="coiled-coil region" evidence="9">
    <location>
        <begin position="32"/>
        <end position="59"/>
    </location>
</feature>
<evidence type="ECO:0000313" key="13">
    <source>
        <dbReference type="EMBL" id="TVY22303.1"/>
    </source>
</evidence>
<feature type="compositionally biased region" description="Polar residues" evidence="10">
    <location>
        <begin position="442"/>
        <end position="452"/>
    </location>
</feature>
<dbReference type="GeneID" id="41989276"/>
<evidence type="ECO:0000256" key="7">
    <source>
        <dbReference type="ARBA" id="ARBA00023306"/>
    </source>
</evidence>
<evidence type="ECO:0000259" key="11">
    <source>
        <dbReference type="Pfam" id="PF07557"/>
    </source>
</evidence>
<feature type="compositionally biased region" description="Polar residues" evidence="10">
    <location>
        <begin position="263"/>
        <end position="278"/>
    </location>
</feature>
<keyword evidence="3" id="KW-0158">Chromosome</keyword>
<evidence type="ECO:0000256" key="1">
    <source>
        <dbReference type="ARBA" id="ARBA00004584"/>
    </source>
</evidence>
<feature type="compositionally biased region" description="Polar residues" evidence="10">
    <location>
        <begin position="542"/>
        <end position="552"/>
    </location>
</feature>
<feature type="region of interest" description="Disordered" evidence="10">
    <location>
        <begin position="194"/>
        <end position="569"/>
    </location>
</feature>
<evidence type="ECO:0000256" key="3">
    <source>
        <dbReference type="ARBA" id="ARBA00022454"/>
    </source>
</evidence>
<dbReference type="InterPro" id="IPR011516">
    <property type="entry name" value="Shugoshin_N"/>
</dbReference>
<sequence>MARLNEVPAPTESIESLKRKFMRQNRDIARTNSTQSLRIRNLENEVSRLLAENLGLNEQIIRLANQLENGKAQRTVDHTEVVKSQLEAKLLEIGALITSLGDVPPRKKRISQGGRTTQASPSTSPDQKRWKNICTLSEAVAGQEGRLPPILEDKAYPRQTLECVQCVATRSILSGHADLYRHHELVNLVSEADARGDTTDSPEIGPPPVSQFVDEDPVKIDLPKRGRKNDLEDLTGLDPAQSINLEQRRKRKDSLGPNEPKHTNYTQATQVAQANAGSLKTGAKRKFSVRDDEEHQPVSQPVQQSPDDFKFTRVSSEDRAKNKPVPQPENAGSKSAREVAVARGAREKRTSTTATTTATNRRALAPKNVNDSPRKSGKPPDQLNAKAAKAAKADVPKFNLEKDRTRDRNPEQVIIKPRDEPLAKTIEVELEPETPAGLDIFSPSSSQPSTARVESRDTPPPPDLHSEGQRPSRRARGAVSYAEPSLRDKMRRPTKDLVDAVTGEGKSSRGSIVKLEDDSISARMSIKAEPEEEDAWKRMPLASSSTVENSPLRNKALDQEALPSSITTHRKRRESLLHQLPEDMPRTVSETAISALISEHRKAKAAAKVRQLEKDGVLTKATENLDIYEFNDNSPARQPSAAKTFKEERPASRSSRRQSSIPPELVADLAGPEDGEASDIEATKKEPLTTRRRQSTLGLKTSSTRMEPAKTTRNTTVTANLPDPAAGDSRGDRIAARRRSMML</sequence>
<evidence type="ECO:0000256" key="10">
    <source>
        <dbReference type="SAM" id="MobiDB-lite"/>
    </source>
</evidence>
<evidence type="ECO:0000256" key="5">
    <source>
        <dbReference type="ARBA" id="ARBA00022829"/>
    </source>
</evidence>
<feature type="compositionally biased region" description="Polar residues" evidence="10">
    <location>
        <begin position="695"/>
        <end position="719"/>
    </location>
</feature>
<dbReference type="GO" id="GO:0051301">
    <property type="term" value="P:cell division"/>
    <property type="evidence" value="ECO:0007669"/>
    <property type="project" value="UniProtKB-KW"/>
</dbReference>
<evidence type="ECO:0000259" key="12">
    <source>
        <dbReference type="Pfam" id="PF07558"/>
    </source>
</evidence>
<dbReference type="InterPro" id="IPR011515">
    <property type="entry name" value="Shugoshin_C"/>
</dbReference>
<organism evidence="13 14">
    <name type="scientific">Lachnellula hyalina</name>
    <dbReference type="NCBI Taxonomy" id="1316788"/>
    <lineage>
        <taxon>Eukaryota</taxon>
        <taxon>Fungi</taxon>
        <taxon>Dikarya</taxon>
        <taxon>Ascomycota</taxon>
        <taxon>Pezizomycotina</taxon>
        <taxon>Leotiomycetes</taxon>
        <taxon>Helotiales</taxon>
        <taxon>Lachnaceae</taxon>
        <taxon>Lachnellula</taxon>
    </lineage>
</organism>